<gene>
    <name evidence="1" type="ORF">DKY63_13055</name>
</gene>
<dbReference type="AlphaFoldDB" id="A0A2Z4RI62"/>
<reference evidence="1 2" key="1">
    <citation type="submission" date="2018-05" db="EMBL/GenBank/DDBJ databases">
        <title>Whole genome sequence of Pseudomonas putida JBC17.</title>
        <authorList>
            <person name="Lee Y.H."/>
            <person name="David K."/>
        </authorList>
    </citation>
    <scope>NUCLEOTIDE SEQUENCE [LARGE SCALE GENOMIC DNA]</scope>
    <source>
        <strain evidence="1 2">JBC17</strain>
    </source>
</reference>
<proteinExistence type="predicted"/>
<name>A0A2Z4RI62_PSEPU</name>
<dbReference type="Proteomes" id="UP000250299">
    <property type="component" value="Chromosome"/>
</dbReference>
<evidence type="ECO:0000313" key="2">
    <source>
        <dbReference type="Proteomes" id="UP000250299"/>
    </source>
</evidence>
<sequence length="102" mass="11904">MDNIHLLTTRPHLRTLLHWRDLFFELRDGRHLPVTSQGPCHLARNPCKPFDIKGYRFFLDCKQLQLRGGFPPIDLNASCNLADIRLVHSFKPQLPSVAQWMD</sequence>
<dbReference type="EMBL" id="CP029693">
    <property type="protein sequence ID" value="AWY40770.1"/>
    <property type="molecule type" value="Genomic_DNA"/>
</dbReference>
<accession>A0A2Z4RI62</accession>
<evidence type="ECO:0000313" key="1">
    <source>
        <dbReference type="EMBL" id="AWY40770.1"/>
    </source>
</evidence>
<protein>
    <submittedName>
        <fullName evidence="1">Uncharacterized protein</fullName>
    </submittedName>
</protein>
<organism evidence="1 2">
    <name type="scientific">Pseudomonas putida</name>
    <name type="common">Arthrobacter siderocapsulatus</name>
    <dbReference type="NCBI Taxonomy" id="303"/>
    <lineage>
        <taxon>Bacteria</taxon>
        <taxon>Pseudomonadati</taxon>
        <taxon>Pseudomonadota</taxon>
        <taxon>Gammaproteobacteria</taxon>
        <taxon>Pseudomonadales</taxon>
        <taxon>Pseudomonadaceae</taxon>
        <taxon>Pseudomonas</taxon>
    </lineage>
</organism>